<protein>
    <recommendedName>
        <fullName evidence="1">Peptidase C14 caspase domain-containing protein</fullName>
    </recommendedName>
</protein>
<evidence type="ECO:0000259" key="1">
    <source>
        <dbReference type="Pfam" id="PF00656"/>
    </source>
</evidence>
<feature type="domain" description="Peptidase C14 caspase" evidence="1">
    <location>
        <begin position="5"/>
        <end position="263"/>
    </location>
</feature>
<proteinExistence type="predicted"/>
<keyword evidence="3" id="KW-1185">Reference proteome</keyword>
<organism evidence="2 3">
    <name type="scientific">Streptomyces stelliscabiei</name>
    <dbReference type="NCBI Taxonomy" id="146820"/>
    <lineage>
        <taxon>Bacteria</taxon>
        <taxon>Bacillati</taxon>
        <taxon>Actinomycetota</taxon>
        <taxon>Actinomycetes</taxon>
        <taxon>Kitasatosporales</taxon>
        <taxon>Streptomycetaceae</taxon>
        <taxon>Streptomyces</taxon>
    </lineage>
</organism>
<evidence type="ECO:0000313" key="2">
    <source>
        <dbReference type="EMBL" id="MBE1602913.1"/>
    </source>
</evidence>
<sequence length="661" mass="72136">MPKVHALLVGIDTYRLSHLNLRGCVNDVRLAEQLLRERIAPTDLVIEKRCDEQATRAGIVEAFRSHLGGLGADDIALFWYSGHGSTGPLPEEIWYAESAGMCQTVVCHDSRADVADLYDKELAVLAHEVVSTGATLVTIMDACHSRSAMREGLPPDLHPRLAPGLEESPRLRDLLPELVAGTADPSVPVPGAQLPRHVALSACDEWGLANERHFPDGWHGVFTEALGHTLARLGHGATYRQVLSYARCRVEGQLMRQIPHLEAASGLADREIFGGVLRPRTARVTMRYLRGQWEVDAGSIHGVVTGSRFAVHRSSPFREVDVVEVDTQRSVVEPVGWAPHEERQYDMVLTDVPLPPVAVSFQADPEIVHRLTGAVRTAGPGGGPSPHIRVVPTSDESVCRLRMRVCQGDGGRTIQVTGLDGRPLAPPVPVDDRGIQQTVHDLEHIARWLQVRNLESASPALEEAIQLECVLALPGQRRPPRDGVPAPVKDLNFAYTWTGTGWEPPSVFVRLRNTTDRKLFCVLLDLTDRHRMHADLFPGEYVAGHWTAEAGNGTAVTLSLPPDQPVQPGASVTDWLVLLIAEEPFSSAPFALPRLRQTPRPSARGGRRGITGVLGQLGLLAMERDAETAPHVALDWAVKTVEVITRVPGGPGDLDQDPRTQ</sequence>
<dbReference type="Pfam" id="PF00656">
    <property type="entry name" value="Peptidase_C14"/>
    <property type="match status" value="1"/>
</dbReference>
<evidence type="ECO:0000313" key="3">
    <source>
        <dbReference type="Proteomes" id="UP000629287"/>
    </source>
</evidence>
<dbReference type="RefSeq" id="WP_046913448.1">
    <property type="nucleotide sequence ID" value="NZ_JADBGF010000001.1"/>
</dbReference>
<dbReference type="PANTHER" id="PTHR48104:SF30">
    <property type="entry name" value="METACASPASE-1"/>
    <property type="match status" value="1"/>
</dbReference>
<comment type="caution">
    <text evidence="2">The sequence shown here is derived from an EMBL/GenBank/DDBJ whole genome shotgun (WGS) entry which is preliminary data.</text>
</comment>
<dbReference type="GeneID" id="86833438"/>
<dbReference type="AlphaFoldDB" id="A0A8I0PK57"/>
<dbReference type="Gene3D" id="3.40.50.1460">
    <property type="match status" value="1"/>
</dbReference>
<dbReference type="InterPro" id="IPR011600">
    <property type="entry name" value="Pept_C14_caspase"/>
</dbReference>
<dbReference type="GO" id="GO:0006508">
    <property type="term" value="P:proteolysis"/>
    <property type="evidence" value="ECO:0007669"/>
    <property type="project" value="InterPro"/>
</dbReference>
<gene>
    <name evidence="2" type="ORF">H4687_009042</name>
</gene>
<dbReference type="InterPro" id="IPR050452">
    <property type="entry name" value="Metacaspase"/>
</dbReference>
<dbReference type="GO" id="GO:0004197">
    <property type="term" value="F:cysteine-type endopeptidase activity"/>
    <property type="evidence" value="ECO:0007669"/>
    <property type="project" value="InterPro"/>
</dbReference>
<dbReference type="GO" id="GO:0005737">
    <property type="term" value="C:cytoplasm"/>
    <property type="evidence" value="ECO:0007669"/>
    <property type="project" value="TreeGrafter"/>
</dbReference>
<reference evidence="2 3" key="1">
    <citation type="submission" date="2020-10" db="EMBL/GenBank/DDBJ databases">
        <title>Sequencing the genomes of 1000 actinobacteria strains.</title>
        <authorList>
            <person name="Klenk H.-P."/>
        </authorList>
    </citation>
    <scope>NUCLEOTIDE SEQUENCE [LARGE SCALE GENOMIC DNA]</scope>
    <source>
        <strain evidence="2 3">DSM 41803</strain>
    </source>
</reference>
<accession>A0A8I0PK57</accession>
<dbReference type="Proteomes" id="UP000629287">
    <property type="component" value="Unassembled WGS sequence"/>
</dbReference>
<name>A0A8I0PK57_9ACTN</name>
<dbReference type="EMBL" id="JADBGF010000001">
    <property type="protein sequence ID" value="MBE1602913.1"/>
    <property type="molecule type" value="Genomic_DNA"/>
</dbReference>
<dbReference type="PANTHER" id="PTHR48104">
    <property type="entry name" value="METACASPASE-4"/>
    <property type="match status" value="1"/>
</dbReference>